<dbReference type="PROSITE" id="PS01011">
    <property type="entry name" value="FOLYLPOLYGLU_SYNT_1"/>
    <property type="match status" value="1"/>
</dbReference>
<comment type="similarity">
    <text evidence="2">In the C-terminal section; belongs to the MurCDEF family.</text>
</comment>
<dbReference type="InterPro" id="IPR036615">
    <property type="entry name" value="Mur_ligase_C_dom_sf"/>
</dbReference>
<dbReference type="InterPro" id="IPR018109">
    <property type="entry name" value="Folylpolyglutamate_synth_CS"/>
</dbReference>
<dbReference type="Gene3D" id="3.30.470.20">
    <property type="entry name" value="ATP-grasp fold, B domain"/>
    <property type="match status" value="2"/>
</dbReference>
<evidence type="ECO:0000256" key="1">
    <source>
        <dbReference type="ARBA" id="ARBA00003184"/>
    </source>
</evidence>
<dbReference type="EMBL" id="CP120682">
    <property type="protein sequence ID" value="WKN40270.1"/>
    <property type="molecule type" value="Genomic_DNA"/>
</dbReference>
<evidence type="ECO:0000259" key="14">
    <source>
        <dbReference type="PROSITE" id="PS50975"/>
    </source>
</evidence>
<dbReference type="AlphaFoldDB" id="A0AA49JKG1"/>
<dbReference type="EC" id="6.3.2.30" evidence="4"/>
<name>A0AA49JKG1_9BACT</name>
<keyword evidence="8 13" id="KW-0547">Nucleotide-binding</keyword>
<evidence type="ECO:0000256" key="5">
    <source>
        <dbReference type="ARBA" id="ARBA00013005"/>
    </source>
</evidence>
<dbReference type="NCBIfam" id="TIGR02068">
    <property type="entry name" value="cya_phycin_syn"/>
    <property type="match status" value="1"/>
</dbReference>
<comment type="catalytic activity">
    <reaction evidence="12">
        <text>[L-4-(L-arginin-2-N-yl)aspartate](n) + L-aspartate + ATP = [L-4-(L-arginin-2-N-yl)aspartate](n)-L-aspartate + ADP + phosphate + H(+)</text>
        <dbReference type="Rhea" id="RHEA:13277"/>
        <dbReference type="Rhea" id="RHEA-COMP:13728"/>
        <dbReference type="Rhea" id="RHEA-COMP:13733"/>
        <dbReference type="ChEBI" id="CHEBI:15378"/>
        <dbReference type="ChEBI" id="CHEBI:29991"/>
        <dbReference type="ChEBI" id="CHEBI:30616"/>
        <dbReference type="ChEBI" id="CHEBI:43474"/>
        <dbReference type="ChEBI" id="CHEBI:137986"/>
        <dbReference type="ChEBI" id="CHEBI:137990"/>
        <dbReference type="ChEBI" id="CHEBI:456216"/>
        <dbReference type="EC" id="6.3.2.29"/>
    </reaction>
</comment>
<dbReference type="Gene3D" id="3.40.1190.10">
    <property type="entry name" value="Mur-like, catalytic domain"/>
    <property type="match status" value="1"/>
</dbReference>
<evidence type="ECO:0000256" key="13">
    <source>
        <dbReference type="PROSITE-ProRule" id="PRU00409"/>
    </source>
</evidence>
<gene>
    <name evidence="15" type="primary">cphA</name>
    <name evidence="15" type="ORF">K4G66_16380</name>
</gene>
<keyword evidence="9 13" id="KW-0067">ATP-binding</keyword>
<dbReference type="Gene3D" id="3.90.190.20">
    <property type="entry name" value="Mur ligase, C-terminal domain"/>
    <property type="match status" value="1"/>
</dbReference>
<dbReference type="InterPro" id="IPR011761">
    <property type="entry name" value="ATP-grasp"/>
</dbReference>
<evidence type="ECO:0000256" key="9">
    <source>
        <dbReference type="ARBA" id="ARBA00022840"/>
    </source>
</evidence>
<comment type="catalytic activity">
    <reaction evidence="11">
        <text>[L-4-(L-arginin-2-N-yl)aspartate](n)-L-aspartate + L-arginine + ATP = [L-4-(L-arginin-2-N-yl)aspartate](n+1) + ADP + phosphate + H(+)</text>
        <dbReference type="Rhea" id="RHEA:23888"/>
        <dbReference type="Rhea" id="RHEA-COMP:13732"/>
        <dbReference type="Rhea" id="RHEA-COMP:13733"/>
        <dbReference type="ChEBI" id="CHEBI:15378"/>
        <dbReference type="ChEBI" id="CHEBI:30616"/>
        <dbReference type="ChEBI" id="CHEBI:32682"/>
        <dbReference type="ChEBI" id="CHEBI:43474"/>
        <dbReference type="ChEBI" id="CHEBI:137986"/>
        <dbReference type="ChEBI" id="CHEBI:137990"/>
        <dbReference type="ChEBI" id="CHEBI:456216"/>
        <dbReference type="EC" id="6.3.2.30"/>
    </reaction>
</comment>
<dbReference type="Pfam" id="PF18921">
    <property type="entry name" value="Cyanophycin_syn"/>
    <property type="match status" value="1"/>
</dbReference>
<dbReference type="InterPro" id="IPR004101">
    <property type="entry name" value="Mur_ligase_C"/>
</dbReference>
<dbReference type="GO" id="GO:0004326">
    <property type="term" value="F:tetrahydrofolylpolyglutamate synthase activity"/>
    <property type="evidence" value="ECO:0007669"/>
    <property type="project" value="InterPro"/>
</dbReference>
<dbReference type="PANTHER" id="PTHR23135:SF18">
    <property type="entry name" value="CYANOPHYCIN SYNTHETASE"/>
    <property type="match status" value="1"/>
</dbReference>
<evidence type="ECO:0000256" key="10">
    <source>
        <dbReference type="ARBA" id="ARBA00031353"/>
    </source>
</evidence>
<dbReference type="Pfam" id="PF08245">
    <property type="entry name" value="Mur_ligase_M"/>
    <property type="match status" value="1"/>
</dbReference>
<evidence type="ECO:0000256" key="11">
    <source>
        <dbReference type="ARBA" id="ARBA00048094"/>
    </source>
</evidence>
<evidence type="ECO:0000256" key="6">
    <source>
        <dbReference type="ARBA" id="ARBA00022036"/>
    </source>
</evidence>
<dbReference type="PROSITE" id="PS50975">
    <property type="entry name" value="ATP_GRASP"/>
    <property type="match status" value="1"/>
</dbReference>
<feature type="domain" description="ATP-grasp" evidence="14">
    <location>
        <begin position="221"/>
        <end position="474"/>
    </location>
</feature>
<dbReference type="GO" id="GO:0071161">
    <property type="term" value="F:cyanophycin synthetase activity (L-arginine-adding)"/>
    <property type="evidence" value="ECO:0007669"/>
    <property type="project" value="UniProtKB-EC"/>
</dbReference>
<dbReference type="NCBIfam" id="NF010623">
    <property type="entry name" value="PRK14016.1"/>
    <property type="match status" value="1"/>
</dbReference>
<dbReference type="PANTHER" id="PTHR23135">
    <property type="entry name" value="MUR LIGASE FAMILY MEMBER"/>
    <property type="match status" value="1"/>
</dbReference>
<dbReference type="GO" id="GO:0005524">
    <property type="term" value="F:ATP binding"/>
    <property type="evidence" value="ECO:0007669"/>
    <property type="project" value="UniProtKB-UniRule"/>
</dbReference>
<dbReference type="GO" id="GO:0071160">
    <property type="term" value="F:cyanophycin synthetase activity (L-aspartate-adding)"/>
    <property type="evidence" value="ECO:0007669"/>
    <property type="project" value="UniProtKB-EC"/>
</dbReference>
<dbReference type="SUPFAM" id="SSF53623">
    <property type="entry name" value="MurD-like peptide ligases, catalytic domain"/>
    <property type="match status" value="1"/>
</dbReference>
<reference evidence="15" key="2">
    <citation type="journal article" date="2024" name="Antonie Van Leeuwenhoek">
        <title>Roseihalotalea indica gen. nov., sp. nov., a halophilic Bacteroidetes from mesopelagic Southwest Indian Ocean with higher carbohydrate metabolic potential.</title>
        <authorList>
            <person name="Chen B."/>
            <person name="Zhang M."/>
            <person name="Lin D."/>
            <person name="Ye J."/>
            <person name="Tang K."/>
        </authorList>
    </citation>
    <scope>NUCLEOTIDE SEQUENCE</scope>
    <source>
        <strain evidence="15">TK19036</strain>
    </source>
</reference>
<dbReference type="Pfam" id="PF02875">
    <property type="entry name" value="Mur_ligase_C"/>
    <property type="match status" value="1"/>
</dbReference>
<dbReference type="Pfam" id="PF02786">
    <property type="entry name" value="CPSase_L_D2"/>
    <property type="match status" value="1"/>
</dbReference>
<keyword evidence="7 15" id="KW-0436">Ligase</keyword>
<protein>
    <recommendedName>
        <fullName evidence="6">Cyanophycin synthetase</fullName>
        <ecNumber evidence="5">6.3.2.29</ecNumber>
        <ecNumber evidence="4">6.3.2.30</ecNumber>
    </recommendedName>
    <alternativeName>
        <fullName evidence="10">Cyanophycin synthase</fullName>
    </alternativeName>
</protein>
<evidence type="ECO:0000256" key="7">
    <source>
        <dbReference type="ARBA" id="ARBA00022598"/>
    </source>
</evidence>
<comment type="function">
    <text evidence="1">Catalyzes the ATP-dependent polymerization of arginine and aspartate to multi-L-arginyl-poly-L-aspartic acid (cyanophycin; a water-insoluble reserve polymer).</text>
</comment>
<dbReference type="SUPFAM" id="SSF56059">
    <property type="entry name" value="Glutathione synthetase ATP-binding domain-like"/>
    <property type="match status" value="1"/>
</dbReference>
<evidence type="ECO:0000256" key="3">
    <source>
        <dbReference type="ARBA" id="ARBA00011738"/>
    </source>
</evidence>
<dbReference type="InterPro" id="IPR013221">
    <property type="entry name" value="Mur_ligase_cen"/>
</dbReference>
<dbReference type="EC" id="6.3.2.29" evidence="5"/>
<organism evidence="15">
    <name type="scientific">Roseihalotalea indica</name>
    <dbReference type="NCBI Taxonomy" id="2867963"/>
    <lineage>
        <taxon>Bacteria</taxon>
        <taxon>Pseudomonadati</taxon>
        <taxon>Bacteroidota</taxon>
        <taxon>Cytophagia</taxon>
        <taxon>Cytophagales</taxon>
        <taxon>Catalimonadaceae</taxon>
        <taxon>Roseihalotalea</taxon>
    </lineage>
</organism>
<dbReference type="InterPro" id="IPR011810">
    <property type="entry name" value="Cya_phycin_syn"/>
</dbReference>
<evidence type="ECO:0000256" key="2">
    <source>
        <dbReference type="ARBA" id="ARBA00009060"/>
    </source>
</evidence>
<proteinExistence type="inferred from homology"/>
<dbReference type="InterPro" id="IPR044019">
    <property type="entry name" value="Cyanophycin_syn_N"/>
</dbReference>
<sequence>MQIKKINVMRGPNYWSIRRHKLIVMTLDLEDLEEQPTNTINGFYDRLKKLIPSLHEHRCSEGVPGGFFHRVKEGTWMGHVIEHIALEIQTLAGMEVGFGRTRGYGEKGVYQVVFAYMEENVGLYAAEASVRIAEALVANQPYSLEEDLQKMRELRELERLGPSTTSIIEEAVARGIPWIRLNDRSLCQLGYGANQKRIQATITSHTSSISVELACDKTDTKYLLEQAQVPVPKGEIVSSLEGLKEAVEFLGYPLAIKPIDGNHGRGITADITTWKTAEKAFREAQQVSKTVIVERHIIGDDYRLLVINHKLVAAAKRSPAHVIGNGKDTIQQLIDEINKDPRRGYGHEKVLTAIIVDDMTRGILDAEGYTLDTVLPEGTFLKLKDTANLSTGGTATDVTHKVHPDNEFMAQRISKIIGLDICGIDVMTTDISVPLSETGGAILEVNAAPGFRMHLSPTEGLPRNVAAPVIDMLYPPGSSFRIPIVAITGTNGKTTTTRLIAHMMKMHGYRVGFTTTDGIYVHNQQLMKGDCTGPVSAQFVLKDPIVNYAVLEVARGGLLRSGLGFDQCDIGIVTNVSADHLGLKGIHTLKQLARVKSVIPESVHKDGYSILNADDDLVYAMRKRIDCQIALFSMNEHNPRILEHAKNGGLSAIWENGYITICKGEWKLRVTKAVNVPLTFGGKATFMIQNLLPAVLTGVINKFTIEDIKSSLESFIPSPSQTPGRLNLFTFQHFKFLLDYAHNPAGLRALQKLIINLDSNPKIGIITGIGDRRKEDTQEVGRIACEMFDEIIIREDRDLRGRSREEIIEMLSEGIHRVDAHKKITIIPGEKDAIDYAIRHATPGSLIVLFSDAVTEALEHVMKHKEEEAHKLYQFPGQEFQNAPAINGQQAEIIGSPE</sequence>
<evidence type="ECO:0000256" key="8">
    <source>
        <dbReference type="ARBA" id="ARBA00022741"/>
    </source>
</evidence>
<evidence type="ECO:0000256" key="12">
    <source>
        <dbReference type="ARBA" id="ARBA00048425"/>
    </source>
</evidence>
<reference evidence="15" key="1">
    <citation type="journal article" date="2023" name="Comput. Struct. Biotechnol. J.">
        <title>Discovery of a novel marine Bacteroidetes with a rich repertoire of carbohydrate-active enzymes.</title>
        <authorList>
            <person name="Chen B."/>
            <person name="Liu G."/>
            <person name="Chen Q."/>
            <person name="Wang H."/>
            <person name="Liu L."/>
            <person name="Tang K."/>
        </authorList>
    </citation>
    <scope>NUCLEOTIDE SEQUENCE</scope>
    <source>
        <strain evidence="15">TK19036</strain>
    </source>
</reference>
<evidence type="ECO:0000256" key="4">
    <source>
        <dbReference type="ARBA" id="ARBA00012968"/>
    </source>
</evidence>
<dbReference type="GO" id="GO:0046872">
    <property type="term" value="F:metal ion binding"/>
    <property type="evidence" value="ECO:0007669"/>
    <property type="project" value="InterPro"/>
</dbReference>
<dbReference type="SUPFAM" id="SSF53244">
    <property type="entry name" value="MurD-like peptide ligases, peptide-binding domain"/>
    <property type="match status" value="1"/>
</dbReference>
<dbReference type="InterPro" id="IPR005479">
    <property type="entry name" value="CPAse_ATP-bd"/>
</dbReference>
<dbReference type="InterPro" id="IPR036565">
    <property type="entry name" value="Mur-like_cat_sf"/>
</dbReference>
<evidence type="ECO:0000313" key="15">
    <source>
        <dbReference type="EMBL" id="WKN40270.1"/>
    </source>
</evidence>
<comment type="subunit">
    <text evidence="3">Homodimer.</text>
</comment>
<accession>A0AA49JKG1</accession>